<dbReference type="InterPro" id="IPR006703">
    <property type="entry name" value="G_AIG1"/>
</dbReference>
<dbReference type="Proteomes" id="UP001479290">
    <property type="component" value="Unassembled WGS sequence"/>
</dbReference>
<dbReference type="PROSITE" id="PS00675">
    <property type="entry name" value="SIGMA54_INTERACT_1"/>
    <property type="match status" value="1"/>
</dbReference>
<dbReference type="SUPFAM" id="SSF52540">
    <property type="entry name" value="P-loop containing nucleoside triphosphate hydrolases"/>
    <property type="match status" value="1"/>
</dbReference>
<feature type="domain" description="AIG1-type G" evidence="4">
    <location>
        <begin position="61"/>
        <end position="246"/>
    </location>
</feature>
<evidence type="ECO:0000313" key="6">
    <source>
        <dbReference type="Proteomes" id="UP001479290"/>
    </source>
</evidence>
<accession>A0AAW1YUV5</accession>
<dbReference type="Pfam" id="PF04548">
    <property type="entry name" value="AIG1"/>
    <property type="match status" value="1"/>
</dbReference>
<evidence type="ECO:0000256" key="2">
    <source>
        <dbReference type="ARBA" id="ARBA00022741"/>
    </source>
</evidence>
<protein>
    <recommendedName>
        <fullName evidence="4">AIG1-type G domain-containing protein</fullName>
    </recommendedName>
</protein>
<dbReference type="PANTHER" id="PTHR32046">
    <property type="entry name" value="G DOMAIN-CONTAINING PROTEIN"/>
    <property type="match status" value="1"/>
</dbReference>
<gene>
    <name evidence="5" type="ORF">ABG768_016942</name>
</gene>
<comment type="caution">
    <text evidence="5">The sequence shown here is derived from an EMBL/GenBank/DDBJ whole genome shotgun (WGS) entry which is preliminary data.</text>
</comment>
<dbReference type="PANTHER" id="PTHR32046:SF11">
    <property type="entry name" value="IMMUNE-ASSOCIATED NUCLEOTIDE-BINDING PROTEIN 10-LIKE"/>
    <property type="match status" value="1"/>
</dbReference>
<name>A0AAW1YUV5_CULAL</name>
<dbReference type="CDD" id="cd00882">
    <property type="entry name" value="Ras_like_GTPase"/>
    <property type="match status" value="1"/>
</dbReference>
<dbReference type="AlphaFoldDB" id="A0AAW1YUV5"/>
<keyword evidence="2" id="KW-0547">Nucleotide-binding</keyword>
<feature type="coiled-coil region" evidence="3">
    <location>
        <begin position="287"/>
        <end position="328"/>
    </location>
</feature>
<organism evidence="5 6">
    <name type="scientific">Culter alburnus</name>
    <name type="common">Topmouth culter</name>
    <dbReference type="NCBI Taxonomy" id="194366"/>
    <lineage>
        <taxon>Eukaryota</taxon>
        <taxon>Metazoa</taxon>
        <taxon>Chordata</taxon>
        <taxon>Craniata</taxon>
        <taxon>Vertebrata</taxon>
        <taxon>Euteleostomi</taxon>
        <taxon>Actinopterygii</taxon>
        <taxon>Neopterygii</taxon>
        <taxon>Teleostei</taxon>
        <taxon>Ostariophysi</taxon>
        <taxon>Cypriniformes</taxon>
        <taxon>Xenocyprididae</taxon>
        <taxon>Xenocypridinae</taxon>
        <taxon>Culter</taxon>
    </lineage>
</organism>
<dbReference type="Gene3D" id="3.40.50.300">
    <property type="entry name" value="P-loop containing nucleotide triphosphate hydrolases"/>
    <property type="match status" value="1"/>
</dbReference>
<dbReference type="InterPro" id="IPR027417">
    <property type="entry name" value="P-loop_NTPase"/>
</dbReference>
<comment type="similarity">
    <text evidence="1">Belongs to the TRAFAC class TrmE-Era-EngA-EngB-Septin-like GTPase superfamily. AIG1/Toc34/Toc159-like paraseptin GTPase family. IAN subfamily.</text>
</comment>
<evidence type="ECO:0000313" key="5">
    <source>
        <dbReference type="EMBL" id="KAK9952914.1"/>
    </source>
</evidence>
<dbReference type="EMBL" id="JAWDJR010000023">
    <property type="protein sequence ID" value="KAK9952914.1"/>
    <property type="molecule type" value="Genomic_DNA"/>
</dbReference>
<evidence type="ECO:0000256" key="3">
    <source>
        <dbReference type="SAM" id="Coils"/>
    </source>
</evidence>
<keyword evidence="3" id="KW-0175">Coiled coil</keyword>
<proteinExistence type="inferred from homology"/>
<reference evidence="5 6" key="1">
    <citation type="submission" date="2024-05" db="EMBL/GenBank/DDBJ databases">
        <title>A high-quality chromosomal-level genome assembly of Topmouth culter (Culter alburnus).</title>
        <authorList>
            <person name="Zhao H."/>
        </authorList>
    </citation>
    <scope>NUCLEOTIDE SEQUENCE [LARGE SCALE GENOMIC DNA]</scope>
    <source>
        <strain evidence="5">CATC2023</strain>
        <tissue evidence="5">Muscle</tissue>
    </source>
</reference>
<evidence type="ECO:0000256" key="1">
    <source>
        <dbReference type="ARBA" id="ARBA00008535"/>
    </source>
</evidence>
<dbReference type="InterPro" id="IPR025662">
    <property type="entry name" value="Sigma_54_int_dom_ATP-bd_1"/>
</dbReference>
<feature type="coiled-coil region" evidence="3">
    <location>
        <begin position="426"/>
        <end position="453"/>
    </location>
</feature>
<dbReference type="GO" id="GO:0005525">
    <property type="term" value="F:GTP binding"/>
    <property type="evidence" value="ECO:0007669"/>
    <property type="project" value="InterPro"/>
</dbReference>
<evidence type="ECO:0000259" key="4">
    <source>
        <dbReference type="Pfam" id="PF04548"/>
    </source>
</evidence>
<sequence length="523" mass="60045">MASLGPELLKHTSIINQSSVIAEGTPTRYRLKPTTDSHDESEPYRKMAFGQRDRNKPHKIILMVGETGTGKTTLINVMINYMLGVQREDKVWFEITDDQSDRTSAHTQTSRITVYGFYLQESPVDLTIIDTPGYEDIHLDKEIATGLLSLSDSAEGIHEIDAVCLVVKATQTRLSDKQIYIFDAVQSLFGRDIVENIVLLFTHSRGAIPKNVMTAVEEAKIKCAVNDKNQPVYFLFDNCQSDAADEEDEILEQPWNLSFKGMTGFFKFLDNIKPKTLKMTRDVLLQRKQMEANISNLQSHVQKMELKKNELKQTQEALEQKKEYVKNNKNFEYEAEVVYKEKVDIDPSLASMAMCCSVCEENCHYPGCWWISGLSKCSVMKDNHCTVCPNKCHYKEHFKGAKIYKTKTKIEKRTNEDLNKEYCGKIGDNVSLVKELEEELQELEIKKIKLVIETFDYVETLQMIAINADSVFTLQHIDFLIEEMKEINEPEKVETLKNIKERAGGVLEYMKKCRKSEHQKILP</sequence>
<keyword evidence="6" id="KW-1185">Reference proteome</keyword>